<dbReference type="AlphaFoldDB" id="A0A396HLS1"/>
<organism evidence="1 2">
    <name type="scientific">Medicago truncatula</name>
    <name type="common">Barrel medic</name>
    <name type="synonym">Medicago tribuloides</name>
    <dbReference type="NCBI Taxonomy" id="3880"/>
    <lineage>
        <taxon>Eukaryota</taxon>
        <taxon>Viridiplantae</taxon>
        <taxon>Streptophyta</taxon>
        <taxon>Embryophyta</taxon>
        <taxon>Tracheophyta</taxon>
        <taxon>Spermatophyta</taxon>
        <taxon>Magnoliopsida</taxon>
        <taxon>eudicotyledons</taxon>
        <taxon>Gunneridae</taxon>
        <taxon>Pentapetalae</taxon>
        <taxon>rosids</taxon>
        <taxon>fabids</taxon>
        <taxon>Fabales</taxon>
        <taxon>Fabaceae</taxon>
        <taxon>Papilionoideae</taxon>
        <taxon>50 kb inversion clade</taxon>
        <taxon>NPAAA clade</taxon>
        <taxon>Hologalegina</taxon>
        <taxon>IRL clade</taxon>
        <taxon>Trifolieae</taxon>
        <taxon>Medicago</taxon>
    </lineage>
</organism>
<proteinExistence type="predicted"/>
<reference evidence="2" key="1">
    <citation type="journal article" date="2018" name="Nat. Plants">
        <title>Whole-genome landscape of Medicago truncatula symbiotic genes.</title>
        <authorList>
            <person name="Pecrix Y."/>
            <person name="Staton S.E."/>
            <person name="Sallet E."/>
            <person name="Lelandais-Briere C."/>
            <person name="Moreau S."/>
            <person name="Carrere S."/>
            <person name="Blein T."/>
            <person name="Jardinaud M.F."/>
            <person name="Latrasse D."/>
            <person name="Zouine M."/>
            <person name="Zahm M."/>
            <person name="Kreplak J."/>
            <person name="Mayjonade B."/>
            <person name="Satge C."/>
            <person name="Perez M."/>
            <person name="Cauet S."/>
            <person name="Marande W."/>
            <person name="Chantry-Darmon C."/>
            <person name="Lopez-Roques C."/>
            <person name="Bouchez O."/>
            <person name="Berard A."/>
            <person name="Debelle F."/>
            <person name="Munos S."/>
            <person name="Bendahmane A."/>
            <person name="Berges H."/>
            <person name="Niebel A."/>
            <person name="Buitink J."/>
            <person name="Frugier F."/>
            <person name="Benhamed M."/>
            <person name="Crespi M."/>
            <person name="Gouzy J."/>
            <person name="Gamas P."/>
        </authorList>
    </citation>
    <scope>NUCLEOTIDE SEQUENCE [LARGE SCALE GENOMIC DNA]</scope>
    <source>
        <strain evidence="2">cv. Jemalong A17</strain>
    </source>
</reference>
<accession>A0A396HLS1</accession>
<protein>
    <submittedName>
        <fullName evidence="1">Uncharacterized protein</fullName>
    </submittedName>
</protein>
<dbReference type="Proteomes" id="UP000265566">
    <property type="component" value="Chromosome 6"/>
</dbReference>
<evidence type="ECO:0000313" key="2">
    <source>
        <dbReference type="Proteomes" id="UP000265566"/>
    </source>
</evidence>
<evidence type="ECO:0000313" key="1">
    <source>
        <dbReference type="EMBL" id="RHN52834.1"/>
    </source>
</evidence>
<name>A0A396HLS1_MEDTR</name>
<sequence>MSWIKIRGVTGHPSMVQSLHKRNKLLFMVAQQLYHDGVDRKVLYNRTPLNSIQGFEMPLAAM</sequence>
<dbReference type="Gramene" id="rna37552">
    <property type="protein sequence ID" value="RHN52834.1"/>
    <property type="gene ID" value="gene37552"/>
</dbReference>
<gene>
    <name evidence="1" type="ORF">MtrunA17_Chr6g0484801</name>
</gene>
<comment type="caution">
    <text evidence="1">The sequence shown here is derived from an EMBL/GenBank/DDBJ whole genome shotgun (WGS) entry which is preliminary data.</text>
</comment>
<dbReference type="EMBL" id="PSQE01000006">
    <property type="protein sequence ID" value="RHN52834.1"/>
    <property type="molecule type" value="Genomic_DNA"/>
</dbReference>